<dbReference type="Pfam" id="PF06226">
    <property type="entry name" value="DUF1007"/>
    <property type="match status" value="1"/>
</dbReference>
<dbReference type="KEGG" id="rpod:E0E05_14975"/>
<dbReference type="InterPro" id="IPR016537">
    <property type="entry name" value="UCP008159_ABC"/>
</dbReference>
<name>A0A4P6V308_9HYPH</name>
<dbReference type="Proteomes" id="UP000293719">
    <property type="component" value="Chromosome"/>
</dbReference>
<proteinExistence type="predicted"/>
<organism evidence="2 3">
    <name type="scientific">Roseitalea porphyridii</name>
    <dbReference type="NCBI Taxonomy" id="1852022"/>
    <lineage>
        <taxon>Bacteria</taxon>
        <taxon>Pseudomonadati</taxon>
        <taxon>Pseudomonadota</taxon>
        <taxon>Alphaproteobacteria</taxon>
        <taxon>Hyphomicrobiales</taxon>
        <taxon>Ahrensiaceae</taxon>
        <taxon>Roseitalea</taxon>
    </lineage>
</organism>
<reference evidence="2 3" key="1">
    <citation type="journal article" date="2017" name="Int. J. Syst. Evol. Microbiol.">
        <title>Roseitalea porphyridii gen. nov., sp. nov., isolated from a red alga, and reclassification of Hoeflea suaedae Chung et al. 2013 as Pseudohoeflea suaedae gen. nov., comb. nov.</title>
        <authorList>
            <person name="Hyeon J.W."/>
            <person name="Jeong S.E."/>
            <person name="Baek K."/>
            <person name="Jeon C.O."/>
        </authorList>
    </citation>
    <scope>NUCLEOTIDE SEQUENCE [LARGE SCALE GENOMIC DNA]</scope>
    <source>
        <strain evidence="2 3">MA7-20</strain>
    </source>
</reference>
<evidence type="ECO:0000313" key="2">
    <source>
        <dbReference type="EMBL" id="QBK31791.1"/>
    </source>
</evidence>
<feature type="chain" id="PRO_5020981676" evidence="1">
    <location>
        <begin position="40"/>
        <end position="231"/>
    </location>
</feature>
<dbReference type="EMBL" id="CP036532">
    <property type="protein sequence ID" value="QBK31791.1"/>
    <property type="molecule type" value="Genomic_DNA"/>
</dbReference>
<dbReference type="PIRSF" id="PIRSF008159">
    <property type="entry name" value="UCP008159_ABC"/>
    <property type="match status" value="1"/>
</dbReference>
<gene>
    <name evidence="2" type="ORF">E0E05_14975</name>
</gene>
<feature type="signal peptide" evidence="1">
    <location>
        <begin position="1"/>
        <end position="39"/>
    </location>
</feature>
<accession>A0A4P6V308</accession>
<dbReference type="AlphaFoldDB" id="A0A4P6V308"/>
<dbReference type="PROSITE" id="PS00018">
    <property type="entry name" value="EF_HAND_1"/>
    <property type="match status" value="1"/>
</dbReference>
<sequence length="231" mass="25254">MAHGNHSIRTPGTATVTHRRASIAVAAAAALAGTIPAQAHPHVFAEARLEVTVTEAGTIDRLRHVWRFDELFSSTVQFEFDADNSGELEIAELEQVAEVVSGSIAEFGYFQSLTVDNREIAIAEVTDMRVNMVDGQLLILFTSQPMKPVALSDNPSIAVYDPTFYTAIDFYDEANMVLIDAPAGCSHEMVVPDPDEAIAANQDSLTESFFNDPEGNDWSKIFATRMEVRCT</sequence>
<dbReference type="OrthoDB" id="1679673at2"/>
<keyword evidence="1" id="KW-0732">Signal</keyword>
<evidence type="ECO:0000256" key="1">
    <source>
        <dbReference type="SAM" id="SignalP"/>
    </source>
</evidence>
<keyword evidence="3" id="KW-1185">Reference proteome</keyword>
<dbReference type="InterPro" id="IPR010412">
    <property type="entry name" value="DUF1007"/>
</dbReference>
<protein>
    <submittedName>
        <fullName evidence="2">DUF1007 family protein</fullName>
    </submittedName>
</protein>
<dbReference type="InterPro" id="IPR018247">
    <property type="entry name" value="EF_Hand_1_Ca_BS"/>
</dbReference>
<evidence type="ECO:0000313" key="3">
    <source>
        <dbReference type="Proteomes" id="UP000293719"/>
    </source>
</evidence>